<gene>
    <name evidence="1" type="ORF">KUCAC02_006364</name>
</gene>
<evidence type="ECO:0000313" key="1">
    <source>
        <dbReference type="EMBL" id="KAI4802788.1"/>
    </source>
</evidence>
<keyword evidence="2" id="KW-1185">Reference proteome</keyword>
<organism evidence="1 2">
    <name type="scientific">Chaenocephalus aceratus</name>
    <name type="common">Blackfin icefish</name>
    <name type="synonym">Chaenichthys aceratus</name>
    <dbReference type="NCBI Taxonomy" id="36190"/>
    <lineage>
        <taxon>Eukaryota</taxon>
        <taxon>Metazoa</taxon>
        <taxon>Chordata</taxon>
        <taxon>Craniata</taxon>
        <taxon>Vertebrata</taxon>
        <taxon>Euteleostomi</taxon>
        <taxon>Actinopterygii</taxon>
        <taxon>Neopterygii</taxon>
        <taxon>Teleostei</taxon>
        <taxon>Neoteleostei</taxon>
        <taxon>Acanthomorphata</taxon>
        <taxon>Eupercaria</taxon>
        <taxon>Perciformes</taxon>
        <taxon>Notothenioidei</taxon>
        <taxon>Channichthyidae</taxon>
        <taxon>Chaenocephalus</taxon>
    </lineage>
</organism>
<reference evidence="1" key="1">
    <citation type="submission" date="2022-05" db="EMBL/GenBank/DDBJ databases">
        <title>Chromosome-level genome of Chaenocephalus aceratus.</title>
        <authorList>
            <person name="Park H."/>
        </authorList>
    </citation>
    <scope>NUCLEOTIDE SEQUENCE</scope>
    <source>
        <strain evidence="1">KU_202001</strain>
    </source>
</reference>
<dbReference type="EMBL" id="CM043807">
    <property type="protein sequence ID" value="KAI4802788.1"/>
    <property type="molecule type" value="Genomic_DNA"/>
</dbReference>
<comment type="caution">
    <text evidence="1">The sequence shown here is derived from an EMBL/GenBank/DDBJ whole genome shotgun (WGS) entry which is preliminary data.</text>
</comment>
<evidence type="ECO:0000313" key="2">
    <source>
        <dbReference type="Proteomes" id="UP001057452"/>
    </source>
</evidence>
<dbReference type="Proteomes" id="UP001057452">
    <property type="component" value="Chromosome 23"/>
</dbReference>
<accession>A0ACB9VRL3</accession>
<proteinExistence type="predicted"/>
<name>A0ACB9VRL3_CHAAC</name>
<sequence>MNEHWMILSWVMVQSETEKSLKPLYQGLEQRYRTAGVEKAQCHWVDRDCCAAFRVSESCEGEHLDWDAWMTSDAIAAQATSGDVLNTCASRSNFNANMLIKLDLFHCLRRLLRECVSEHHPLDSSLAQFLSAAFSVVDQEDLQRLNDAYACCGIQPANPTKPHTREHCRIRIPHPEELIKRVEGVFQHFHLAADPNGRPLFKASMLKCWREGAKVPVWIPIRGTSQQEGYHFHQAQWVTGTRVSTELFQAQAMTGVARDTGEKFGLEYVEPDCRPVPLDWDKQRSKADSTQALDTPPHSSNPTAQSELLQPPSIPPPSFKREVTAGTAPEPLTEPETTCLKSLPLLSSPTAARTGPVKTGGRVFVLDNKRWTGPMRQAVDNLLNKHRGQKDMLKLVDKDYAARVLDSCTDPHSMLHPTTKHHICQDQGMEKQMTWKNFKESVFYEAEKGK</sequence>
<protein>
    <submittedName>
        <fullName evidence="1">Uncharacterized protein</fullName>
    </submittedName>
</protein>